<dbReference type="PROSITE" id="PS50801">
    <property type="entry name" value="STAS"/>
    <property type="match status" value="1"/>
</dbReference>
<accession>A0AB39MTE1</accession>
<gene>
    <name evidence="4" type="ORF">AB5J55_00780</name>
</gene>
<dbReference type="InterPro" id="IPR036513">
    <property type="entry name" value="STAS_dom_sf"/>
</dbReference>
<dbReference type="CDD" id="cd07043">
    <property type="entry name" value="STAS_anti-anti-sigma_factors"/>
    <property type="match status" value="1"/>
</dbReference>
<dbReference type="InterPro" id="IPR003658">
    <property type="entry name" value="Anti-sigma_ant"/>
</dbReference>
<dbReference type="RefSeq" id="WP_369268755.1">
    <property type="nucleotide sequence ID" value="NZ_CP163432.1"/>
</dbReference>
<dbReference type="SUPFAM" id="SSF52091">
    <property type="entry name" value="SpoIIaa-like"/>
    <property type="match status" value="1"/>
</dbReference>
<dbReference type="PANTHER" id="PTHR33495:SF2">
    <property type="entry name" value="ANTI-SIGMA FACTOR ANTAGONIST TM_1081-RELATED"/>
    <property type="match status" value="1"/>
</dbReference>
<comment type="similarity">
    <text evidence="1 2">Belongs to the anti-sigma-factor antagonist family.</text>
</comment>
<name>A0AB39MTE1_9ACTN</name>
<dbReference type="InterPro" id="IPR002645">
    <property type="entry name" value="STAS_dom"/>
</dbReference>
<dbReference type="NCBIfam" id="TIGR00377">
    <property type="entry name" value="ant_ant_sig"/>
    <property type="match status" value="1"/>
</dbReference>
<feature type="domain" description="STAS" evidence="3">
    <location>
        <begin position="10"/>
        <end position="119"/>
    </location>
</feature>
<dbReference type="AlphaFoldDB" id="A0AB39MTE1"/>
<sequence>MNEIHTRFAPSQAVHTVDRTTVVELRGEIDLVTAIPLAARLDALSSGPHPDLVLDLRPVAFIDCAGLGVLCRTRNRVLARHGRLRLITGSRRFLRILRAAGLGEVFEVHPDLSRALARTPIVDAPPVAMG</sequence>
<evidence type="ECO:0000256" key="1">
    <source>
        <dbReference type="ARBA" id="ARBA00009013"/>
    </source>
</evidence>
<dbReference type="Gene3D" id="3.30.750.24">
    <property type="entry name" value="STAS domain"/>
    <property type="match status" value="1"/>
</dbReference>
<proteinExistence type="inferred from homology"/>
<protein>
    <recommendedName>
        <fullName evidence="2">Anti-sigma factor antagonist</fullName>
    </recommendedName>
</protein>
<evidence type="ECO:0000313" key="4">
    <source>
        <dbReference type="EMBL" id="XDQ08298.1"/>
    </source>
</evidence>
<evidence type="ECO:0000256" key="2">
    <source>
        <dbReference type="RuleBase" id="RU003749"/>
    </source>
</evidence>
<dbReference type="PANTHER" id="PTHR33495">
    <property type="entry name" value="ANTI-SIGMA FACTOR ANTAGONIST TM_1081-RELATED-RELATED"/>
    <property type="match status" value="1"/>
</dbReference>
<reference evidence="4" key="1">
    <citation type="submission" date="2024-07" db="EMBL/GenBank/DDBJ databases">
        <authorList>
            <person name="Yu S.T."/>
        </authorList>
    </citation>
    <scope>NUCLEOTIDE SEQUENCE</scope>
    <source>
        <strain evidence="4">R11</strain>
    </source>
</reference>
<dbReference type="Pfam" id="PF01740">
    <property type="entry name" value="STAS"/>
    <property type="match status" value="1"/>
</dbReference>
<dbReference type="EMBL" id="CP163432">
    <property type="protein sequence ID" value="XDQ08298.1"/>
    <property type="molecule type" value="Genomic_DNA"/>
</dbReference>
<dbReference type="GO" id="GO:0043856">
    <property type="term" value="F:anti-sigma factor antagonist activity"/>
    <property type="evidence" value="ECO:0007669"/>
    <property type="project" value="InterPro"/>
</dbReference>
<organism evidence="4">
    <name type="scientific">Streptomyces sp. R11</name>
    <dbReference type="NCBI Taxonomy" id="3238625"/>
    <lineage>
        <taxon>Bacteria</taxon>
        <taxon>Bacillati</taxon>
        <taxon>Actinomycetota</taxon>
        <taxon>Actinomycetes</taxon>
        <taxon>Kitasatosporales</taxon>
        <taxon>Streptomycetaceae</taxon>
        <taxon>Streptomyces</taxon>
    </lineage>
</organism>
<evidence type="ECO:0000259" key="3">
    <source>
        <dbReference type="PROSITE" id="PS50801"/>
    </source>
</evidence>